<organism evidence="2 3">
    <name type="scientific">Blumeria hordei</name>
    <name type="common">Barley powdery mildew</name>
    <name type="synonym">Blumeria graminis f. sp. hordei</name>
    <dbReference type="NCBI Taxonomy" id="2867405"/>
    <lineage>
        <taxon>Eukaryota</taxon>
        <taxon>Fungi</taxon>
        <taxon>Dikarya</taxon>
        <taxon>Ascomycota</taxon>
        <taxon>Pezizomycotina</taxon>
        <taxon>Leotiomycetes</taxon>
        <taxon>Erysiphales</taxon>
        <taxon>Erysiphaceae</taxon>
        <taxon>Blumeria</taxon>
    </lineage>
</organism>
<reference evidence="2 3" key="1">
    <citation type="submission" date="2017-11" db="EMBL/GenBank/DDBJ databases">
        <authorList>
            <person name="Kracher B."/>
        </authorList>
    </citation>
    <scope>NUCLEOTIDE SEQUENCE [LARGE SCALE GENOMIC DNA]</scope>
    <source>
        <strain evidence="2 3">RACE1</strain>
    </source>
</reference>
<dbReference type="AlphaFoldDB" id="A0A383UNV6"/>
<evidence type="ECO:0000256" key="1">
    <source>
        <dbReference type="SAM" id="MobiDB-lite"/>
    </source>
</evidence>
<feature type="region of interest" description="Disordered" evidence="1">
    <location>
        <begin position="41"/>
        <end position="67"/>
    </location>
</feature>
<protein>
    <submittedName>
        <fullName evidence="2">Uncharacterized protein</fullName>
    </submittedName>
</protein>
<dbReference type="Proteomes" id="UP000275772">
    <property type="component" value="Unassembled WGS sequence"/>
</dbReference>
<evidence type="ECO:0000313" key="3">
    <source>
        <dbReference type="Proteomes" id="UP000275772"/>
    </source>
</evidence>
<name>A0A383UNV6_BLUHO</name>
<dbReference type="VEuPathDB" id="FungiDB:BLGHR1_11782"/>
<proteinExistence type="predicted"/>
<gene>
    <name evidence="2" type="ORF">BLGHR1_11782</name>
</gene>
<sequence length="67" mass="7713">MESYLVLIRRTSTLSSPMHQHSPSKAALNAVTPKALRRLDSWRARPTKQRHAKTANARRQSKTITFR</sequence>
<evidence type="ECO:0000313" key="2">
    <source>
        <dbReference type="EMBL" id="SZF01030.1"/>
    </source>
</evidence>
<accession>A0A383UNV6</accession>
<dbReference type="EMBL" id="UNSH01000035">
    <property type="protein sequence ID" value="SZF01030.1"/>
    <property type="molecule type" value="Genomic_DNA"/>
</dbReference>